<dbReference type="Gene3D" id="2.30.42.40">
    <property type="match status" value="1"/>
</dbReference>
<comment type="subunit">
    <text evidence="8">Component of the multisubunit TRAPP (transport protein particle) complex, which includes at least TRAPPC2, TRAPPC2L, TRAPPC3, TRAPPC3L, TRAPPC4, TRAPPC5, TRAPPC8, TRAPPC9, TRAPPC10, TRAPPC11 and TRAPPC12. Interacts with SDC2.</text>
</comment>
<dbReference type="InterPro" id="IPR011012">
    <property type="entry name" value="Longin-like_dom_sf"/>
</dbReference>
<reference evidence="10" key="1">
    <citation type="submission" date="2022-11" db="EMBL/GenBank/DDBJ databases">
        <title>Centuries of genome instability and evolution in soft-shell clam transmissible cancer (bioRxiv).</title>
        <authorList>
            <person name="Hart S.F.M."/>
            <person name="Yonemitsu M.A."/>
            <person name="Giersch R.M."/>
            <person name="Beal B.F."/>
            <person name="Arriagada G."/>
            <person name="Davis B.W."/>
            <person name="Ostrander E.A."/>
            <person name="Goff S.P."/>
            <person name="Metzger M.J."/>
        </authorList>
    </citation>
    <scope>NUCLEOTIDE SEQUENCE</scope>
    <source>
        <strain evidence="10">MELC-2E11</strain>
        <tissue evidence="10">Siphon/mantle</tissue>
    </source>
</reference>
<evidence type="ECO:0000256" key="8">
    <source>
        <dbReference type="ARBA" id="ARBA00046941"/>
    </source>
</evidence>
<evidence type="ECO:0000256" key="6">
    <source>
        <dbReference type="ARBA" id="ARBA00038179"/>
    </source>
</evidence>
<dbReference type="Gene3D" id="3.30.450.70">
    <property type="match status" value="1"/>
</dbReference>
<accession>A0ABY7DEV0</accession>
<dbReference type="PANTHER" id="PTHR23249:SF15">
    <property type="entry name" value="TRAFFICKING PROTEIN PARTICLE COMPLEX SUBUNIT 4"/>
    <property type="match status" value="1"/>
</dbReference>
<evidence type="ECO:0000313" key="11">
    <source>
        <dbReference type="Proteomes" id="UP001164746"/>
    </source>
</evidence>
<evidence type="ECO:0000313" key="10">
    <source>
        <dbReference type="EMBL" id="WAQ93560.1"/>
    </source>
</evidence>
<dbReference type="EMBL" id="CP111012">
    <property type="protein sequence ID" value="WAQ93560.1"/>
    <property type="molecule type" value="Genomic_DNA"/>
</dbReference>
<gene>
    <name evidence="10" type="ORF">MAR_006031</name>
</gene>
<dbReference type="SMART" id="SM01399">
    <property type="entry name" value="Sybindin"/>
    <property type="match status" value="1"/>
</dbReference>
<keyword evidence="3 9" id="KW-0256">Endoplasmic reticulum</keyword>
<proteinExistence type="inferred from homology"/>
<sequence length="141" mass="15732">MTIFSVYIINKAGGLIYQHEHMGNTLIAINGIPTDGRLWDGRDITDLLQHEENYPINLKFGRPKLTTNEKIMLASMFHSLFAIGSQLSPEARSSGIEMLETDVFKLHCMQTMTGINLPFIEECSVGLFSNVYPTSSSKGCM</sequence>
<name>A0ABY7DEV0_MYAAR</name>
<comment type="similarity">
    <text evidence="6">Belongs to the TRAPP small subunits family. TRAPPC4 subfamily.</text>
</comment>
<evidence type="ECO:0000256" key="3">
    <source>
        <dbReference type="ARBA" id="ARBA00022824"/>
    </source>
</evidence>
<comment type="function">
    <text evidence="7">Core component of the TRAPP complexes which has a function of guanine nucleotide exchange factor activity for Rab1 GTPase. Plays a role in vesicular transport from endoplasmic reticulum to Golgi and autophagy. May play a role in dendrite postsynaptic membrane trafficking.</text>
</comment>
<protein>
    <recommendedName>
        <fullName evidence="9">Trafficking protein particle complex subunit</fullName>
    </recommendedName>
</protein>
<evidence type="ECO:0000256" key="4">
    <source>
        <dbReference type="ARBA" id="ARBA00022892"/>
    </source>
</evidence>
<evidence type="ECO:0000256" key="5">
    <source>
        <dbReference type="ARBA" id="ARBA00023034"/>
    </source>
</evidence>
<keyword evidence="2 9" id="KW-0813">Transport</keyword>
<keyword evidence="5 9" id="KW-0333">Golgi apparatus</keyword>
<keyword evidence="11" id="KW-1185">Reference proteome</keyword>
<organism evidence="10 11">
    <name type="scientific">Mya arenaria</name>
    <name type="common">Soft-shell clam</name>
    <dbReference type="NCBI Taxonomy" id="6604"/>
    <lineage>
        <taxon>Eukaryota</taxon>
        <taxon>Metazoa</taxon>
        <taxon>Spiralia</taxon>
        <taxon>Lophotrochozoa</taxon>
        <taxon>Mollusca</taxon>
        <taxon>Bivalvia</taxon>
        <taxon>Autobranchia</taxon>
        <taxon>Heteroconchia</taxon>
        <taxon>Euheterodonta</taxon>
        <taxon>Imparidentia</taxon>
        <taxon>Neoheterodontei</taxon>
        <taxon>Myida</taxon>
        <taxon>Myoidea</taxon>
        <taxon>Myidae</taxon>
        <taxon>Mya</taxon>
    </lineage>
</organism>
<evidence type="ECO:0000256" key="2">
    <source>
        <dbReference type="ARBA" id="ARBA00022448"/>
    </source>
</evidence>
<dbReference type="InterPro" id="IPR007233">
    <property type="entry name" value="TRAPPC"/>
</dbReference>
<keyword evidence="4 9" id="KW-0931">ER-Golgi transport</keyword>
<dbReference type="Pfam" id="PF04099">
    <property type="entry name" value="Sybindin"/>
    <property type="match status" value="1"/>
</dbReference>
<evidence type="ECO:0000256" key="7">
    <source>
        <dbReference type="ARBA" id="ARBA00046052"/>
    </source>
</evidence>
<comment type="subunit">
    <text evidence="9">Part of the multisubunit transport protein particle (TRAPP) complex.</text>
</comment>
<evidence type="ECO:0000256" key="9">
    <source>
        <dbReference type="RuleBase" id="RU366065"/>
    </source>
</evidence>
<dbReference type="PANTHER" id="PTHR23249">
    <property type="entry name" value="TRAFFICKING PROTEIN PARTICLE COMPLEX SUBUNIT"/>
    <property type="match status" value="1"/>
</dbReference>
<comment type="subcellular location">
    <subcellularLocation>
        <location evidence="9">Endoplasmic reticulum</location>
    </subcellularLocation>
    <subcellularLocation>
        <location evidence="9">Golgi apparatus</location>
        <location evidence="9">cis-Golgi network</location>
    </subcellularLocation>
    <subcellularLocation>
        <location evidence="1">Golgi apparatus</location>
    </subcellularLocation>
</comment>
<dbReference type="SUPFAM" id="SSF64356">
    <property type="entry name" value="SNARE-like"/>
    <property type="match status" value="1"/>
</dbReference>
<evidence type="ECO:0000256" key="1">
    <source>
        <dbReference type="ARBA" id="ARBA00004555"/>
    </source>
</evidence>
<dbReference type="Proteomes" id="UP001164746">
    <property type="component" value="Chromosome 1"/>
</dbReference>